<dbReference type="AlphaFoldDB" id="A0A1G9PQW9"/>
<reference evidence="2 3" key="1">
    <citation type="submission" date="2016-10" db="EMBL/GenBank/DDBJ databases">
        <authorList>
            <person name="de Groot N.N."/>
        </authorList>
    </citation>
    <scope>NUCLEOTIDE SEQUENCE [LARGE SCALE GENOMIC DNA]</scope>
    <source>
        <strain evidence="2 3">DSM 19886</strain>
    </source>
</reference>
<dbReference type="PROSITE" id="PS51318">
    <property type="entry name" value="TAT"/>
    <property type="match status" value="1"/>
</dbReference>
<evidence type="ECO:0000256" key="1">
    <source>
        <dbReference type="SAM" id="SignalP"/>
    </source>
</evidence>
<evidence type="ECO:0000313" key="2">
    <source>
        <dbReference type="EMBL" id="SDM00495.1"/>
    </source>
</evidence>
<dbReference type="InterPro" id="IPR027396">
    <property type="entry name" value="DsrEFH-like"/>
</dbReference>
<name>A0A1G9PQW9_9FLAO</name>
<keyword evidence="1" id="KW-0732">Signal</keyword>
<protein>
    <recommendedName>
        <fullName evidence="4">Tat (Twin-arginine translocation) pathway signal sequence</fullName>
    </recommendedName>
</protein>
<feature type="signal peptide" evidence="1">
    <location>
        <begin position="1"/>
        <end position="34"/>
    </location>
</feature>
<evidence type="ECO:0008006" key="4">
    <source>
        <dbReference type="Google" id="ProtNLM"/>
    </source>
</evidence>
<dbReference type="Gene3D" id="3.40.1260.10">
    <property type="entry name" value="DsrEFH-like"/>
    <property type="match status" value="1"/>
</dbReference>
<accession>A0A1G9PQW9</accession>
<organism evidence="2 3">
    <name type="scientific">Kriegella aquimaris</name>
    <dbReference type="NCBI Taxonomy" id="192904"/>
    <lineage>
        <taxon>Bacteria</taxon>
        <taxon>Pseudomonadati</taxon>
        <taxon>Bacteroidota</taxon>
        <taxon>Flavobacteriia</taxon>
        <taxon>Flavobacteriales</taxon>
        <taxon>Flavobacteriaceae</taxon>
        <taxon>Kriegella</taxon>
    </lineage>
</organism>
<dbReference type="STRING" id="192904.SAMN04488514_10486"/>
<sequence>MKTKSKNSRRSFMGAILMGATASTLSLLTDPIYANVPSFNEEKMDEAEDWFKNIKGKHRIVYDGSTPHNGFPIIWNWAFYLSNNETGSEDKDITAMTVLRHNAIPFALKSEMWKKYKLGEVFGVNDNTTKAPSLRNPYYEPKEGDFPLPVIQGIKEMQQRGALFCVCNLALSVQSGSVAQKMGLDPKVVYQEWVDAIHPGIQLVPSGVWALGRAQENGCGYIFASN</sequence>
<gene>
    <name evidence="2" type="ORF">SAMN04488514_10486</name>
</gene>
<dbReference type="OrthoDB" id="1174147at2"/>
<evidence type="ECO:0000313" key="3">
    <source>
        <dbReference type="Proteomes" id="UP000199440"/>
    </source>
</evidence>
<dbReference type="InterPro" id="IPR006311">
    <property type="entry name" value="TAT_signal"/>
</dbReference>
<keyword evidence="3" id="KW-1185">Reference proteome</keyword>
<dbReference type="EMBL" id="FNGV01000004">
    <property type="protein sequence ID" value="SDM00495.1"/>
    <property type="molecule type" value="Genomic_DNA"/>
</dbReference>
<dbReference type="Proteomes" id="UP000199440">
    <property type="component" value="Unassembled WGS sequence"/>
</dbReference>
<proteinExistence type="predicted"/>
<feature type="chain" id="PRO_5011563637" description="Tat (Twin-arginine translocation) pathway signal sequence" evidence="1">
    <location>
        <begin position="35"/>
        <end position="226"/>
    </location>
</feature>
<dbReference type="RefSeq" id="WP_089888399.1">
    <property type="nucleotide sequence ID" value="NZ_FNGV01000004.1"/>
</dbReference>